<feature type="active site" evidence="2">
    <location>
        <position position="56"/>
    </location>
</feature>
<dbReference type="InterPro" id="IPR032799">
    <property type="entry name" value="TAXi_C"/>
</dbReference>
<evidence type="ECO:0000256" key="2">
    <source>
        <dbReference type="PIRSR" id="PIRSR601461-1"/>
    </source>
</evidence>
<proteinExistence type="inferred from homology"/>
<accession>A0A830CKF5</accession>
<dbReference type="SUPFAM" id="SSF50630">
    <property type="entry name" value="Acid proteases"/>
    <property type="match status" value="1"/>
</dbReference>
<dbReference type="Gene3D" id="2.40.70.10">
    <property type="entry name" value="Acid Proteases"/>
    <property type="match status" value="2"/>
</dbReference>
<name>A0A830CKF5_9LAMI</name>
<dbReference type="AlphaFoldDB" id="A0A830CKF5"/>
<keyword evidence="3 5" id="KW-0645">Protease</keyword>
<dbReference type="GO" id="GO:0004190">
    <property type="term" value="F:aspartic-type endopeptidase activity"/>
    <property type="evidence" value="ECO:0007669"/>
    <property type="project" value="UniProtKB-KW"/>
</dbReference>
<comment type="caution">
    <text evidence="5">The sequence shown here is derived from an EMBL/GenBank/DDBJ whole genome shotgun (WGS) entry which is preliminary data.</text>
</comment>
<organism evidence="5 6">
    <name type="scientific">Phtheirospermum japonicum</name>
    <dbReference type="NCBI Taxonomy" id="374723"/>
    <lineage>
        <taxon>Eukaryota</taxon>
        <taxon>Viridiplantae</taxon>
        <taxon>Streptophyta</taxon>
        <taxon>Embryophyta</taxon>
        <taxon>Tracheophyta</taxon>
        <taxon>Spermatophyta</taxon>
        <taxon>Magnoliopsida</taxon>
        <taxon>eudicotyledons</taxon>
        <taxon>Gunneridae</taxon>
        <taxon>Pentapetalae</taxon>
        <taxon>asterids</taxon>
        <taxon>lamiids</taxon>
        <taxon>Lamiales</taxon>
        <taxon>Orobanchaceae</taxon>
        <taxon>Orobanchaceae incertae sedis</taxon>
        <taxon>Phtheirospermum</taxon>
    </lineage>
</organism>
<feature type="active site" evidence="2">
    <location>
        <position position="243"/>
    </location>
</feature>
<dbReference type="InterPro" id="IPR032861">
    <property type="entry name" value="TAXi_N"/>
</dbReference>
<feature type="domain" description="Peptidase A1" evidence="4">
    <location>
        <begin position="38"/>
        <end position="366"/>
    </location>
</feature>
<dbReference type="InterPro" id="IPR021109">
    <property type="entry name" value="Peptidase_aspartic_dom_sf"/>
</dbReference>
<dbReference type="Pfam" id="PF14541">
    <property type="entry name" value="TAXi_C"/>
    <property type="match status" value="1"/>
</dbReference>
<evidence type="ECO:0000256" key="1">
    <source>
        <dbReference type="ARBA" id="ARBA00007447"/>
    </source>
</evidence>
<evidence type="ECO:0000259" key="4">
    <source>
        <dbReference type="PROSITE" id="PS51767"/>
    </source>
</evidence>
<sequence length="370" mass="39605">MKRDAGRVATLTRRLSAANEVGEDFKTDLQYGIEVGDYFAEVGVGTPPQTQTLLIDTGSDILWVQCQPCDKCYQALDPVFDPKASASFADVACDDSSLVCAKVEKSKQGCDDSDRCTYKISYGDGTETLGTMALENITIGGTTVPNVPIGCTHKSEGLSGGLIGGVFSYCLGIWSTGSAGWLGFGQTYVPTGANWSSLIHNQAYPSFYYIDLVGLRVGEEELDIPEGAFQVDPGTGEGGVVLDTGTVVTRLPKATYKALRDKFKEKMTNFATTDGVENLDTCYNLDGVDLNTIRVPTVWFTFSSQGFDPPNITLEAKNVLYVVDVTKSTYCLTFAQSPNSLSIIGSMHLEGIQITIESVGGYVGFGPGSC</sequence>
<dbReference type="PROSITE" id="PS51767">
    <property type="entry name" value="PEPTIDASE_A1"/>
    <property type="match status" value="1"/>
</dbReference>
<evidence type="ECO:0000313" key="5">
    <source>
        <dbReference type="EMBL" id="GFP98722.1"/>
    </source>
</evidence>
<keyword evidence="3" id="KW-0378">Hydrolase</keyword>
<dbReference type="OrthoDB" id="2747330at2759"/>
<dbReference type="PANTHER" id="PTHR13683">
    <property type="entry name" value="ASPARTYL PROTEASES"/>
    <property type="match status" value="1"/>
</dbReference>
<dbReference type="Proteomes" id="UP000653305">
    <property type="component" value="Unassembled WGS sequence"/>
</dbReference>
<dbReference type="Pfam" id="PF14543">
    <property type="entry name" value="TAXi_N"/>
    <property type="match status" value="1"/>
</dbReference>
<gene>
    <name evidence="5" type="ORF">PHJA_002016100</name>
</gene>
<dbReference type="InterPro" id="IPR001461">
    <property type="entry name" value="Aspartic_peptidase_A1"/>
</dbReference>
<keyword evidence="3" id="KW-0064">Aspartyl protease</keyword>
<dbReference type="InterPro" id="IPR001969">
    <property type="entry name" value="Aspartic_peptidase_AS"/>
</dbReference>
<comment type="similarity">
    <text evidence="1 3">Belongs to the peptidase A1 family.</text>
</comment>
<dbReference type="PROSITE" id="PS00141">
    <property type="entry name" value="ASP_PROTEASE"/>
    <property type="match status" value="1"/>
</dbReference>
<reference evidence="5" key="1">
    <citation type="submission" date="2020-07" db="EMBL/GenBank/DDBJ databases">
        <title>Ethylene signaling mediates host invasion by parasitic plants.</title>
        <authorList>
            <person name="Yoshida S."/>
        </authorList>
    </citation>
    <scope>NUCLEOTIDE SEQUENCE</scope>
    <source>
        <strain evidence="5">Okayama</strain>
    </source>
</reference>
<dbReference type="PRINTS" id="PR00792">
    <property type="entry name" value="PEPSIN"/>
</dbReference>
<dbReference type="EMBL" id="BMAC01000541">
    <property type="protein sequence ID" value="GFP98722.1"/>
    <property type="molecule type" value="Genomic_DNA"/>
</dbReference>
<evidence type="ECO:0000256" key="3">
    <source>
        <dbReference type="RuleBase" id="RU000454"/>
    </source>
</evidence>
<dbReference type="InterPro" id="IPR033121">
    <property type="entry name" value="PEPTIDASE_A1"/>
</dbReference>
<keyword evidence="6" id="KW-1185">Reference proteome</keyword>
<evidence type="ECO:0000313" key="6">
    <source>
        <dbReference type="Proteomes" id="UP000653305"/>
    </source>
</evidence>
<dbReference type="GO" id="GO:0006508">
    <property type="term" value="P:proteolysis"/>
    <property type="evidence" value="ECO:0007669"/>
    <property type="project" value="UniProtKB-KW"/>
</dbReference>
<protein>
    <submittedName>
        <fullName evidence="5">Protein aspartic protease in guard cell 2</fullName>
    </submittedName>
</protein>
<dbReference type="PANTHER" id="PTHR13683:SF265">
    <property type="entry name" value="PROTEIN ASPARTIC PROTEASE IN GUARD CELL 2"/>
    <property type="match status" value="1"/>
</dbReference>